<dbReference type="KEGG" id="llu:AKJ09_00606"/>
<evidence type="ECO:0000313" key="2">
    <source>
        <dbReference type="EMBL" id="AKU93942.1"/>
    </source>
</evidence>
<proteinExistence type="predicted"/>
<reference evidence="2 3" key="1">
    <citation type="submission" date="2015-08" db="EMBL/GenBank/DDBJ databases">
        <authorList>
            <person name="Babu N.S."/>
            <person name="Beckwith C.J."/>
            <person name="Beseler K.G."/>
            <person name="Brison A."/>
            <person name="Carone J.V."/>
            <person name="Caskin T.P."/>
            <person name="Diamond M."/>
            <person name="Durham M.E."/>
            <person name="Foxe J.M."/>
            <person name="Go M."/>
            <person name="Henderson B.A."/>
            <person name="Jones I.B."/>
            <person name="McGettigan J.A."/>
            <person name="Micheletti S.J."/>
            <person name="Nasrallah M.E."/>
            <person name="Ortiz D."/>
            <person name="Piller C.R."/>
            <person name="Privatt S.R."/>
            <person name="Schneider S.L."/>
            <person name="Sharp S."/>
            <person name="Smith T.C."/>
            <person name="Stanton J.D."/>
            <person name="Ullery H.E."/>
            <person name="Wilson R.J."/>
            <person name="Serrano M.G."/>
            <person name="Buck G."/>
            <person name="Lee V."/>
            <person name="Wang Y."/>
            <person name="Carvalho R."/>
            <person name="Voegtly L."/>
            <person name="Shi R."/>
            <person name="Duckworth R."/>
            <person name="Johnson A."/>
            <person name="Loviza R."/>
            <person name="Walstead R."/>
            <person name="Shah Z."/>
            <person name="Kiflezghi M."/>
            <person name="Wade K."/>
            <person name="Ball S.L."/>
            <person name="Bradley K.W."/>
            <person name="Asai D.J."/>
            <person name="Bowman C.A."/>
            <person name="Russell D.A."/>
            <person name="Pope W.H."/>
            <person name="Jacobs-Sera D."/>
            <person name="Hendrix R.W."/>
            <person name="Hatfull G.F."/>
        </authorList>
    </citation>
    <scope>NUCLEOTIDE SEQUENCE [LARGE SCALE GENOMIC DNA]</scope>
    <source>
        <strain evidence="2 3">DSM 27648</strain>
    </source>
</reference>
<accession>A0A0K1PK98</accession>
<dbReference type="EMBL" id="CP012333">
    <property type="protein sequence ID" value="AKU93942.1"/>
    <property type="molecule type" value="Genomic_DNA"/>
</dbReference>
<gene>
    <name evidence="2" type="ORF">AKJ09_00606</name>
</gene>
<sequence>MSAQLEEVGRTADAIRSDIETAFVRGLATSSKGDRRGLEARTEEWERVGAHHVATRLRAALRAADADTKDAATKFLSAYTSLHAFERVLSLEAARGAWATYRASRDDDEDQEPTKKEPPAESPAALPPPLEDPKGAVELLGELTKLVEDLVRTGLTSASQATRTRLDHAFKEASRRKLLRLGASLRYVNEEIGRFLADDGTFAARRYSFFLHRSWLLAKGTHFAIGKKDARLVGSLTLGVASAPKPVGALEVVTLGVQKRATAAACSFDFRLRVVKSARASLVGQALVYSLVFARKAGVPPEAYLHLPQPQKFAPKVLVAKSKVSITEAAVLEDGRGGGRLVLGPKSTVTGGADYDAWSSHYTWDPDGAAARVDKHAPSPLDLAVEMQEEVILEEWALGPAPDGGLLILIPGLSFSVTLPSGEEGQRLKKTLETAAKKKKNRPSLLGAVHYEFGQLVLAPISLLDADGPEHILLSDENINLSALLGSLNLGG</sequence>
<protein>
    <submittedName>
        <fullName evidence="2">Uncharacterized protein</fullName>
    </submittedName>
</protein>
<organism evidence="2 3">
    <name type="scientific">Labilithrix luteola</name>
    <dbReference type="NCBI Taxonomy" id="1391654"/>
    <lineage>
        <taxon>Bacteria</taxon>
        <taxon>Pseudomonadati</taxon>
        <taxon>Myxococcota</taxon>
        <taxon>Polyangia</taxon>
        <taxon>Polyangiales</taxon>
        <taxon>Labilitrichaceae</taxon>
        <taxon>Labilithrix</taxon>
    </lineage>
</organism>
<dbReference type="AlphaFoldDB" id="A0A0K1PK98"/>
<name>A0A0K1PK98_9BACT</name>
<evidence type="ECO:0000256" key="1">
    <source>
        <dbReference type="SAM" id="MobiDB-lite"/>
    </source>
</evidence>
<dbReference type="OrthoDB" id="256777at2"/>
<feature type="region of interest" description="Disordered" evidence="1">
    <location>
        <begin position="102"/>
        <end position="133"/>
    </location>
</feature>
<dbReference type="Proteomes" id="UP000064967">
    <property type="component" value="Chromosome"/>
</dbReference>
<dbReference type="RefSeq" id="WP_146645616.1">
    <property type="nucleotide sequence ID" value="NZ_CP012333.1"/>
</dbReference>
<evidence type="ECO:0000313" key="3">
    <source>
        <dbReference type="Proteomes" id="UP000064967"/>
    </source>
</evidence>
<dbReference type="STRING" id="1391654.AKJ09_00606"/>
<keyword evidence="3" id="KW-1185">Reference proteome</keyword>